<organism evidence="3 4">
    <name type="scientific">Psilocybe cyanescens</name>
    <dbReference type="NCBI Taxonomy" id="93625"/>
    <lineage>
        <taxon>Eukaryota</taxon>
        <taxon>Fungi</taxon>
        <taxon>Dikarya</taxon>
        <taxon>Basidiomycota</taxon>
        <taxon>Agaricomycotina</taxon>
        <taxon>Agaricomycetes</taxon>
        <taxon>Agaricomycetidae</taxon>
        <taxon>Agaricales</taxon>
        <taxon>Agaricineae</taxon>
        <taxon>Strophariaceae</taxon>
        <taxon>Psilocybe</taxon>
    </lineage>
</organism>
<accession>A0A409XBU8</accession>
<dbReference type="InParanoid" id="A0A409XBU8"/>
<evidence type="ECO:0000256" key="2">
    <source>
        <dbReference type="SAM" id="SignalP"/>
    </source>
</evidence>
<gene>
    <name evidence="3" type="ORF">CVT25_005169</name>
</gene>
<keyword evidence="2" id="KW-0732">Signal</keyword>
<reference evidence="3 4" key="1">
    <citation type="journal article" date="2018" name="Evol. Lett.">
        <title>Horizontal gene cluster transfer increased hallucinogenic mushroom diversity.</title>
        <authorList>
            <person name="Reynolds H.T."/>
            <person name="Vijayakumar V."/>
            <person name="Gluck-Thaler E."/>
            <person name="Korotkin H.B."/>
            <person name="Matheny P.B."/>
            <person name="Slot J.C."/>
        </authorList>
    </citation>
    <scope>NUCLEOTIDE SEQUENCE [LARGE SCALE GENOMIC DNA]</scope>
    <source>
        <strain evidence="3 4">2631</strain>
    </source>
</reference>
<dbReference type="Pfam" id="PF00328">
    <property type="entry name" value="His_Phos_2"/>
    <property type="match status" value="1"/>
</dbReference>
<dbReference type="InterPro" id="IPR029033">
    <property type="entry name" value="His_PPase_superfam"/>
</dbReference>
<feature type="signal peptide" evidence="2">
    <location>
        <begin position="1"/>
        <end position="17"/>
    </location>
</feature>
<dbReference type="STRING" id="93625.A0A409XBU8"/>
<proteinExistence type="inferred from homology"/>
<comment type="caution">
    <text evidence="3">The sequence shown here is derived from an EMBL/GenBank/DDBJ whole genome shotgun (WGS) entry which is preliminary data.</text>
</comment>
<feature type="chain" id="PRO_5019253585" description="Acid phosphatase" evidence="2">
    <location>
        <begin position="18"/>
        <end position="472"/>
    </location>
</feature>
<dbReference type="Gene3D" id="3.40.50.1240">
    <property type="entry name" value="Phosphoglycerate mutase-like"/>
    <property type="match status" value="1"/>
</dbReference>
<dbReference type="AlphaFoldDB" id="A0A409XBU8"/>
<evidence type="ECO:0000313" key="4">
    <source>
        <dbReference type="Proteomes" id="UP000283269"/>
    </source>
</evidence>
<evidence type="ECO:0008006" key="5">
    <source>
        <dbReference type="Google" id="ProtNLM"/>
    </source>
</evidence>
<protein>
    <recommendedName>
        <fullName evidence="5">Acid phosphatase</fullName>
    </recommendedName>
</protein>
<keyword evidence="4" id="KW-1185">Reference proteome</keyword>
<dbReference type="GO" id="GO:0016791">
    <property type="term" value="F:phosphatase activity"/>
    <property type="evidence" value="ECO:0007669"/>
    <property type="project" value="TreeGrafter"/>
</dbReference>
<dbReference type="EMBL" id="NHYD01002137">
    <property type="protein sequence ID" value="PPQ88204.1"/>
    <property type="molecule type" value="Genomic_DNA"/>
</dbReference>
<evidence type="ECO:0000313" key="3">
    <source>
        <dbReference type="EMBL" id="PPQ88204.1"/>
    </source>
</evidence>
<dbReference type="SUPFAM" id="SSF53254">
    <property type="entry name" value="Phosphoglycerate mutase-like"/>
    <property type="match status" value="1"/>
</dbReference>
<sequence length="472" mass="51438">MLITASFVLSAFSVVVGDVVHYSPAATNINNLTFALNGTGAPGIFTTSNPPDSQYGTYNWCNMPHVRQREYKSPGKNYTLQYVEVIQRHHKRTPYASNTFFKEDVAWSCDKAGATFGSTSPSGPGSNVSPVQWQGYTDAQNPWTKTVGPGFIGSSCQFPQITSQGLEDSITHGSDLRAVYASRLGLGSKFDSTTSKIRVTNNVITSQVASGLVAGLFPQSKSQEVAALIQSSTFDSLEPTYSCNTASNLRSDYTTGASGEQWQAHLSQAAPLYAKLDKISGIATSDTAGWHSSFDHYYDNLSAKQCHGKALPCNLNDTSTCVTQEDANTVYRLGNWEYSYQFRDAPASAKYSALRYGAWVLELRAHLQGKVDETSKVKYVHNVAHDGSISPLLGFLQIDQMVWPGMGSEIVFELYSSGTRSKSYFIRVLWGGQPMKTSTPLGVLDMIPLTTFFAYIDTTIGSPNDLLSGCNQ</sequence>
<dbReference type="PANTHER" id="PTHR11567">
    <property type="entry name" value="ACID PHOSPHATASE-RELATED"/>
    <property type="match status" value="1"/>
</dbReference>
<dbReference type="PANTHER" id="PTHR11567:SF195">
    <property type="entry name" value="ACID PHOSPHATASE, PUTATIVE (AFU_ORTHOLOGUE AFUA_3G14570)-RELATED"/>
    <property type="match status" value="1"/>
</dbReference>
<evidence type="ECO:0000256" key="1">
    <source>
        <dbReference type="ARBA" id="ARBA00005375"/>
    </source>
</evidence>
<dbReference type="InterPro" id="IPR050645">
    <property type="entry name" value="Histidine_acid_phosphatase"/>
</dbReference>
<dbReference type="InterPro" id="IPR000560">
    <property type="entry name" value="His_Pase_clade-2"/>
</dbReference>
<comment type="similarity">
    <text evidence="1">Belongs to the histidine acid phosphatase family.</text>
</comment>
<name>A0A409XBU8_PSICY</name>
<dbReference type="Proteomes" id="UP000283269">
    <property type="component" value="Unassembled WGS sequence"/>
</dbReference>
<dbReference type="OrthoDB" id="10262962at2759"/>